<evidence type="ECO:0000256" key="1">
    <source>
        <dbReference type="SAM" id="Phobius"/>
    </source>
</evidence>
<feature type="transmembrane region" description="Helical" evidence="1">
    <location>
        <begin position="47"/>
        <end position="66"/>
    </location>
</feature>
<dbReference type="RefSeq" id="WP_207573813.1">
    <property type="nucleotide sequence ID" value="NZ_JAFNME010000001.1"/>
</dbReference>
<dbReference type="PROSITE" id="PS51257">
    <property type="entry name" value="PROKAR_LIPOPROTEIN"/>
    <property type="match status" value="1"/>
</dbReference>
<evidence type="ECO:0000313" key="3">
    <source>
        <dbReference type="Proteomes" id="UP000664731"/>
    </source>
</evidence>
<comment type="caution">
    <text evidence="2">The sequence shown here is derived from an EMBL/GenBank/DDBJ whole genome shotgun (WGS) entry which is preliminary data.</text>
</comment>
<keyword evidence="1" id="KW-0472">Membrane</keyword>
<keyword evidence="1" id="KW-1133">Transmembrane helix</keyword>
<proteinExistence type="predicted"/>
<organism evidence="2 3">
    <name type="scientific">Comamonas denitrificans</name>
    <dbReference type="NCBI Taxonomy" id="117506"/>
    <lineage>
        <taxon>Bacteria</taxon>
        <taxon>Pseudomonadati</taxon>
        <taxon>Pseudomonadota</taxon>
        <taxon>Betaproteobacteria</taxon>
        <taxon>Burkholderiales</taxon>
        <taxon>Comamonadaceae</taxon>
        <taxon>Comamonas</taxon>
    </lineage>
</organism>
<dbReference type="AlphaFoldDB" id="A0A939GXS7"/>
<sequence length="166" mass="17917">MTLRHHSPPAVTVQVGPGWLLGAALLVLACLGLAAVAYVGWASSGRVALGLLAVWALGVWGAGKTWHHLPRGRLRWDRQAWSWQANADGVADGDTAGAAAEEKCIAITALKVVIDMQIALGLHVKTDVGSYFFWVQAPSSRHPHDWLALRRAVYSSPSWMLQPPVQ</sequence>
<dbReference type="Proteomes" id="UP000664731">
    <property type="component" value="Unassembled WGS sequence"/>
</dbReference>
<evidence type="ECO:0000313" key="2">
    <source>
        <dbReference type="EMBL" id="MBO1248245.1"/>
    </source>
</evidence>
<keyword evidence="3" id="KW-1185">Reference proteome</keyword>
<name>A0A939GXS7_9BURK</name>
<accession>A0A939GXS7</accession>
<feature type="transmembrane region" description="Helical" evidence="1">
    <location>
        <begin position="20"/>
        <end position="41"/>
    </location>
</feature>
<protein>
    <submittedName>
        <fullName evidence="2">Uncharacterized protein</fullName>
    </submittedName>
</protein>
<keyword evidence="1" id="KW-0812">Transmembrane</keyword>
<gene>
    <name evidence="2" type="ORF">J1777_00080</name>
</gene>
<dbReference type="EMBL" id="JAFNME010000001">
    <property type="protein sequence ID" value="MBO1248245.1"/>
    <property type="molecule type" value="Genomic_DNA"/>
</dbReference>
<reference evidence="2" key="1">
    <citation type="submission" date="2021-03" db="EMBL/GenBank/DDBJ databases">
        <title>Comamonas denitrificans.</title>
        <authorList>
            <person name="Finster K."/>
        </authorList>
    </citation>
    <scope>NUCLEOTIDE SEQUENCE</scope>
    <source>
        <strain evidence="2">MM2021_4</strain>
    </source>
</reference>